<dbReference type="AlphaFoldDB" id="A0A376EQ22"/>
<accession>A0A3G6LX41</accession>
<feature type="signal peptide" evidence="1">
    <location>
        <begin position="1"/>
        <end position="18"/>
    </location>
</feature>
<keyword evidence="5" id="KW-1185">Reference proteome</keyword>
<evidence type="ECO:0000313" key="2">
    <source>
        <dbReference type="EMBL" id="AZA47830.1"/>
    </source>
</evidence>
<dbReference type="Proteomes" id="UP000255224">
    <property type="component" value="Unassembled WGS sequence"/>
</dbReference>
<feature type="chain" id="PRO_5044586250" evidence="1">
    <location>
        <begin position="19"/>
        <end position="277"/>
    </location>
</feature>
<proteinExistence type="predicted"/>
<keyword evidence="1" id="KW-0732">Signal</keyword>
<reference evidence="5" key="2">
    <citation type="submission" date="2018-11" db="EMBL/GenBank/DDBJ databases">
        <title>Proposal to divide the Flavobacteriaceae and reorganize its genera based on Amino Acid Identity values calculated from whole genome sequences.</title>
        <authorList>
            <person name="Nicholson A.C."/>
            <person name="Gulvik C.A."/>
            <person name="Whitney A.M."/>
            <person name="Humrighouse B.W."/>
            <person name="Bell M."/>
            <person name="Holmes B."/>
            <person name="Steigerwalt A.G."/>
            <person name="Villarma A."/>
            <person name="Sheth M."/>
            <person name="Batra D."/>
            <person name="Pryor J."/>
            <person name="Bernardet J.-F."/>
            <person name="Hugo C."/>
            <person name="Kampfer P."/>
            <person name="Newman J."/>
            <person name="McQuiston J.R."/>
        </authorList>
    </citation>
    <scope>NUCLEOTIDE SEQUENCE [LARGE SCALE GENOMIC DNA]</scope>
    <source>
        <strain evidence="5">G0188</strain>
    </source>
</reference>
<gene>
    <name evidence="2" type="ORF">EG346_06335</name>
    <name evidence="3" type="ORF">NCTC13533_05178</name>
</gene>
<reference evidence="2" key="3">
    <citation type="submission" date="2018-11" db="EMBL/GenBank/DDBJ databases">
        <title>Proposal to divide the Flavobacteriaceae and reorganize its genera based on Amino Acid Identity values calculated from whole genome sequences.</title>
        <authorList>
            <person name="Nicholson A.C."/>
            <person name="Gulvik C.A."/>
            <person name="Whitney A.M."/>
            <person name="Humrighouse B.W."/>
            <person name="Bell M."/>
            <person name="Holmes B."/>
            <person name="Steigerwalt A."/>
            <person name="Villarma A."/>
            <person name="Sheth M."/>
            <person name="Batra D."/>
            <person name="Pryor J."/>
            <person name="Bernardet J.-F."/>
            <person name="Hugo C."/>
            <person name="Kampfer P."/>
            <person name="Newman J."/>
            <person name="Mcquiston J.R."/>
        </authorList>
    </citation>
    <scope>NUCLEOTIDE SEQUENCE [LARGE SCALE GENOMIC DNA]</scope>
    <source>
        <strain evidence="2">G0188</strain>
    </source>
</reference>
<dbReference type="EMBL" id="CP033920">
    <property type="protein sequence ID" value="AZA47830.1"/>
    <property type="molecule type" value="Genomic_DNA"/>
</dbReference>
<reference evidence="3 4" key="1">
    <citation type="submission" date="2018-06" db="EMBL/GenBank/DDBJ databases">
        <authorList>
            <consortium name="Pathogen Informatics"/>
            <person name="Doyle S."/>
        </authorList>
    </citation>
    <scope>NUCLEOTIDE SEQUENCE [LARGE SCALE GENOMIC DNA]</scope>
    <source>
        <strain evidence="3 4">NCTC13533</strain>
    </source>
</reference>
<dbReference type="KEGG" id="ccau:EG346_06335"/>
<dbReference type="OrthoDB" id="637051at2"/>
<dbReference type="EMBL" id="UFVQ01000003">
    <property type="protein sequence ID" value="STD12255.1"/>
    <property type="molecule type" value="Genomic_DNA"/>
</dbReference>
<evidence type="ECO:0000313" key="5">
    <source>
        <dbReference type="Proteomes" id="UP000273270"/>
    </source>
</evidence>
<dbReference type="Proteomes" id="UP000273270">
    <property type="component" value="Chromosome"/>
</dbReference>
<evidence type="ECO:0000313" key="3">
    <source>
        <dbReference type="EMBL" id="STD12255.1"/>
    </source>
</evidence>
<organism evidence="3 4">
    <name type="scientific">Chryseobacterium carnipullorum</name>
    <dbReference type="NCBI Taxonomy" id="1124835"/>
    <lineage>
        <taxon>Bacteria</taxon>
        <taxon>Pseudomonadati</taxon>
        <taxon>Bacteroidota</taxon>
        <taxon>Flavobacteriia</taxon>
        <taxon>Flavobacteriales</taxon>
        <taxon>Weeksellaceae</taxon>
        <taxon>Chryseobacterium group</taxon>
        <taxon>Chryseobacterium</taxon>
    </lineage>
</organism>
<name>A0A376EQ22_CHRCU</name>
<evidence type="ECO:0000313" key="4">
    <source>
        <dbReference type="Proteomes" id="UP000255224"/>
    </source>
</evidence>
<sequence>MKNILIIILSLISGWFSAQNTPIEISKLILSNRDQKEKYQKYLFDNRDIELQYERDKNTDYGLGYREFNAGENYKVIDVTATDKNGTQYDFYLYFRKVKNDWKIFDAQKLPNITFAYVAFARDLTEEQVEDVLKSKDEQKLFTFGKQFSYIKSIDDLGNRSDDELIDHFVKLKPQFNALKEEFIKFRNLNKDDTDLQKSQKFMNTYYQLTISDINEYLPFTRNTLAFVICNMENNAVGYLYTDKKNEIPVMDPGGMLFIREIGNGWYLFKMKNKKKN</sequence>
<accession>A0A376EQ22</accession>
<evidence type="ECO:0000256" key="1">
    <source>
        <dbReference type="SAM" id="SignalP"/>
    </source>
</evidence>
<dbReference type="RefSeq" id="WP_123877470.1">
    <property type="nucleotide sequence ID" value="NZ_CP033920.1"/>
</dbReference>
<protein>
    <submittedName>
        <fullName evidence="3">Uncharacterized protein</fullName>
    </submittedName>
</protein>